<protein>
    <submittedName>
        <fullName evidence="1">Uncharacterized protein</fullName>
    </submittedName>
</protein>
<dbReference type="Proteomes" id="UP000535908">
    <property type="component" value="Unassembled WGS sequence"/>
</dbReference>
<gene>
    <name evidence="1" type="ORF">HCA69_15455</name>
</gene>
<reference evidence="1 2" key="1">
    <citation type="submission" date="2020-03" db="EMBL/GenBank/DDBJ databases">
        <title>Soil Listeria distribution.</title>
        <authorList>
            <person name="Liao J."/>
            <person name="Wiedmann M."/>
        </authorList>
    </citation>
    <scope>NUCLEOTIDE SEQUENCE [LARGE SCALE GENOMIC DNA]</scope>
    <source>
        <strain evidence="1 2">FSL L7-0741</strain>
    </source>
</reference>
<comment type="caution">
    <text evidence="1">The sequence shown here is derived from an EMBL/GenBank/DDBJ whole genome shotgun (WGS) entry which is preliminary data.</text>
</comment>
<proteinExistence type="predicted"/>
<dbReference type="AlphaFoldDB" id="A0A7X1CR64"/>
<evidence type="ECO:0000313" key="1">
    <source>
        <dbReference type="EMBL" id="MBC1937765.1"/>
    </source>
</evidence>
<dbReference type="RefSeq" id="WP_185527756.1">
    <property type="nucleotide sequence ID" value="NZ_JAARWN010000024.1"/>
</dbReference>
<organism evidence="1 2">
    <name type="scientific">Listeria grandensis</name>
    <dbReference type="NCBI Taxonomy" id="1494963"/>
    <lineage>
        <taxon>Bacteria</taxon>
        <taxon>Bacillati</taxon>
        <taxon>Bacillota</taxon>
        <taxon>Bacilli</taxon>
        <taxon>Bacillales</taxon>
        <taxon>Listeriaceae</taxon>
        <taxon>Listeria</taxon>
    </lineage>
</organism>
<dbReference type="EMBL" id="JAARWN010000024">
    <property type="protein sequence ID" value="MBC1937765.1"/>
    <property type="molecule type" value="Genomic_DNA"/>
</dbReference>
<evidence type="ECO:0000313" key="2">
    <source>
        <dbReference type="Proteomes" id="UP000535908"/>
    </source>
</evidence>
<name>A0A7X1CR64_9LIST</name>
<accession>A0A7X1CR64</accession>
<sequence length="213" mass="24629">MACDIHVMIEKVNKENGEWDTYLEGNEGFYLHIDRNYDLFAILADVRNGYGFARCDTGDGFVPIARPRGIPNNASDNYLDYVKEWGSDGHSHSCLTVREIQNFDWDGQTTKHRGYVSQESYALYKQTGEIRCFSADVCRRDICKVSNEIMDYILSGAFPKGKNADYYTQIEWEETYKESCAYFVNNQLPELVKLAKDCNCSTEELRLVFFFDN</sequence>